<dbReference type="STRING" id="1227456.C450_00912"/>
<proteinExistence type="predicted"/>
<feature type="domain" description="Transcriptional regulator TbsP N-terminal" evidence="1">
    <location>
        <begin position="2"/>
        <end position="86"/>
    </location>
</feature>
<keyword evidence="4" id="KW-1185">Reference proteome</keyword>
<evidence type="ECO:0000313" key="4">
    <source>
        <dbReference type="Proteomes" id="UP000011625"/>
    </source>
</evidence>
<name>M0NF30_9EURY</name>
<evidence type="ECO:0000313" key="3">
    <source>
        <dbReference type="EMBL" id="EMA55704.1"/>
    </source>
</evidence>
<dbReference type="InterPro" id="IPR056163">
    <property type="entry name" value="TbsP_C"/>
</dbReference>
<protein>
    <recommendedName>
        <fullName evidence="5">Transcriptional regulator</fullName>
    </recommendedName>
</protein>
<feature type="domain" description="Transcriptional regulator TbsP-like C-terminal" evidence="2">
    <location>
        <begin position="87"/>
        <end position="210"/>
    </location>
</feature>
<dbReference type="PATRIC" id="fig|1227456.3.peg.197"/>
<reference evidence="3 4" key="1">
    <citation type="journal article" date="2014" name="PLoS Genet.">
        <title>Phylogenetically driven sequencing of extremely halophilic archaea reveals strategies for static and dynamic osmo-response.</title>
        <authorList>
            <person name="Becker E.A."/>
            <person name="Seitzer P.M."/>
            <person name="Tritt A."/>
            <person name="Larsen D."/>
            <person name="Krusor M."/>
            <person name="Yao A.I."/>
            <person name="Wu D."/>
            <person name="Madern D."/>
            <person name="Eisen J.A."/>
            <person name="Darling A.E."/>
            <person name="Facciotti M.T."/>
        </authorList>
    </citation>
    <scope>NUCLEOTIDE SEQUENCE [LARGE SCALE GENOMIC DNA]</scope>
    <source>
        <strain evidence="3 4">DSM 8989</strain>
    </source>
</reference>
<sequence length="226" mass="24505">MKWLRRDFHLASTAVDLVADEILSLRVTDHVFESGLVVGEESVTSIVMPDDRAAGLGTDDTEFVAAMRERCDEALETAGTIDLRTPPRSRVYETLADTFGSEVEDDFRAMLEAVESTRSGGYGNSDGDALDEVELTLLAAAIHGIQLYEISKWGEDVGVASKATFSRAKTQLEDQGVIATEKVPIDVGRPRLRLKIGDDRLRDVEAADLPITARELLASPPAETGG</sequence>
<dbReference type="InterPro" id="IPR043859">
    <property type="entry name" value="TbsP-like_N"/>
</dbReference>
<dbReference type="AlphaFoldDB" id="M0NF30"/>
<gene>
    <name evidence="3" type="ORF">C450_00912</name>
</gene>
<dbReference type="Pfam" id="PF19138">
    <property type="entry name" value="TbsP_N"/>
    <property type="match status" value="1"/>
</dbReference>
<organism evidence="3 4">
    <name type="scientific">Halococcus salifodinae DSM 8989</name>
    <dbReference type="NCBI Taxonomy" id="1227456"/>
    <lineage>
        <taxon>Archaea</taxon>
        <taxon>Methanobacteriati</taxon>
        <taxon>Methanobacteriota</taxon>
        <taxon>Stenosarchaea group</taxon>
        <taxon>Halobacteria</taxon>
        <taxon>Halobacteriales</taxon>
        <taxon>Halococcaceae</taxon>
        <taxon>Halococcus</taxon>
    </lineage>
</organism>
<dbReference type="EMBL" id="AOME01000009">
    <property type="protein sequence ID" value="EMA55704.1"/>
    <property type="molecule type" value="Genomic_DNA"/>
</dbReference>
<comment type="caution">
    <text evidence="3">The sequence shown here is derived from an EMBL/GenBank/DDBJ whole genome shotgun (WGS) entry which is preliminary data.</text>
</comment>
<dbReference type="Proteomes" id="UP000011625">
    <property type="component" value="Unassembled WGS sequence"/>
</dbReference>
<evidence type="ECO:0008006" key="5">
    <source>
        <dbReference type="Google" id="ProtNLM"/>
    </source>
</evidence>
<accession>M0NF30</accession>
<dbReference type="Pfam" id="PF23336">
    <property type="entry name" value="HTH_TbsP_C"/>
    <property type="match status" value="1"/>
</dbReference>
<evidence type="ECO:0000259" key="2">
    <source>
        <dbReference type="Pfam" id="PF23336"/>
    </source>
</evidence>
<evidence type="ECO:0000259" key="1">
    <source>
        <dbReference type="Pfam" id="PF19138"/>
    </source>
</evidence>